<organism evidence="7 9">
    <name type="scientific">Enterococcus silesiacus</name>
    <dbReference type="NCBI Taxonomy" id="332949"/>
    <lineage>
        <taxon>Bacteria</taxon>
        <taxon>Bacillati</taxon>
        <taxon>Bacillota</taxon>
        <taxon>Bacilli</taxon>
        <taxon>Lactobacillales</taxon>
        <taxon>Enterococcaceae</taxon>
        <taxon>Enterococcus</taxon>
    </lineage>
</organism>
<dbReference type="InterPro" id="IPR005177">
    <property type="entry name" value="Kinase-pyrophosphorylase"/>
</dbReference>
<dbReference type="GO" id="GO:0043531">
    <property type="term" value="F:ADP binding"/>
    <property type="evidence" value="ECO:0007669"/>
    <property type="project" value="UniProtKB-UniRule"/>
</dbReference>
<dbReference type="Proteomes" id="UP000065511">
    <property type="component" value="Chromosome"/>
</dbReference>
<keyword evidence="1 5" id="KW-0723">Serine/threonine-protein kinase</keyword>
<evidence type="ECO:0000256" key="3">
    <source>
        <dbReference type="ARBA" id="ARBA00022741"/>
    </source>
</evidence>
<evidence type="ECO:0000313" key="9">
    <source>
        <dbReference type="Proteomes" id="UP000183039"/>
    </source>
</evidence>
<comment type="catalytic activity">
    <reaction evidence="5">
        <text>N(tele)-phospho-L-histidyl/O-phospho-L-threonyl-[pyruvate, phosphate dikinase] + phosphate + H(+) = N(tele)-phospho-L-histidyl/L-threonyl-[pyruvate, phosphate dikinase] + diphosphate</text>
        <dbReference type="Rhea" id="RHEA:43696"/>
        <dbReference type="Rhea" id="RHEA-COMP:10650"/>
        <dbReference type="Rhea" id="RHEA-COMP:10651"/>
        <dbReference type="ChEBI" id="CHEBI:15378"/>
        <dbReference type="ChEBI" id="CHEBI:30013"/>
        <dbReference type="ChEBI" id="CHEBI:33019"/>
        <dbReference type="ChEBI" id="CHEBI:43474"/>
        <dbReference type="ChEBI" id="CHEBI:61977"/>
        <dbReference type="ChEBI" id="CHEBI:83586"/>
        <dbReference type="EC" id="2.7.4.27"/>
    </reaction>
</comment>
<reference evidence="6 8" key="2">
    <citation type="submission" date="2015-12" db="EMBL/GenBank/DDBJ databases">
        <authorList>
            <person name="Lauer A."/>
            <person name="Humrighouse B."/>
            <person name="Loparev V."/>
            <person name="Shewmaker P.L."/>
            <person name="Whitney A.M."/>
            <person name="McLaughlin R.W."/>
        </authorList>
    </citation>
    <scope>NUCLEOTIDE SEQUENCE [LARGE SCALE GENOMIC DNA]</scope>
    <source>
        <strain evidence="6 8">LMG 23085</strain>
    </source>
</reference>
<comment type="similarity">
    <text evidence="5">Belongs to the pyruvate, phosphate/water dikinase regulatory protein family. PDRP subfamily.</text>
</comment>
<dbReference type="GO" id="GO:0016776">
    <property type="term" value="F:phosphotransferase activity, phosphate group as acceptor"/>
    <property type="evidence" value="ECO:0007669"/>
    <property type="project" value="UniProtKB-UniRule"/>
</dbReference>
<dbReference type="EC" id="2.7.4.27" evidence="5"/>
<comment type="function">
    <text evidence="5">Bifunctional serine/threonine kinase and phosphorylase involved in the regulation of the pyruvate, phosphate dikinase (PPDK) by catalyzing its phosphorylation/dephosphorylation.</text>
</comment>
<dbReference type="NCBIfam" id="NF003742">
    <property type="entry name" value="PRK05339.1"/>
    <property type="match status" value="1"/>
</dbReference>
<evidence type="ECO:0000256" key="4">
    <source>
        <dbReference type="ARBA" id="ARBA00022777"/>
    </source>
</evidence>
<name>A0A0S3K820_9ENTE</name>
<dbReference type="InterPro" id="IPR026565">
    <property type="entry name" value="PPDK_reg"/>
</dbReference>
<dbReference type="GO" id="GO:0005524">
    <property type="term" value="F:ATP binding"/>
    <property type="evidence" value="ECO:0007669"/>
    <property type="project" value="InterPro"/>
</dbReference>
<dbReference type="EC" id="2.7.11.32" evidence="5"/>
<dbReference type="KEGG" id="ess:ATZ33_03370"/>
<dbReference type="HAMAP" id="MF_00921">
    <property type="entry name" value="PDRP"/>
    <property type="match status" value="1"/>
</dbReference>
<feature type="binding site" evidence="5">
    <location>
        <begin position="152"/>
        <end position="159"/>
    </location>
    <ligand>
        <name>ADP</name>
        <dbReference type="ChEBI" id="CHEBI:456216"/>
    </ligand>
</feature>
<evidence type="ECO:0000313" key="8">
    <source>
        <dbReference type="Proteomes" id="UP000065511"/>
    </source>
</evidence>
<evidence type="ECO:0000313" key="6">
    <source>
        <dbReference type="EMBL" id="ALS00444.1"/>
    </source>
</evidence>
<protein>
    <recommendedName>
        <fullName evidence="5">Putative pyruvate, phosphate dikinase regulatory protein</fullName>
        <shortName evidence="5">PPDK regulatory protein</shortName>
        <ecNumber evidence="5">2.7.11.32</ecNumber>
        <ecNumber evidence="5">2.7.4.27</ecNumber>
    </recommendedName>
</protein>
<keyword evidence="3 5" id="KW-0547">Nucleotide-binding</keyword>
<dbReference type="Proteomes" id="UP000183039">
    <property type="component" value="Unassembled WGS sequence"/>
</dbReference>
<accession>A0A0S3K820</accession>
<gene>
    <name evidence="6" type="ORF">ATZ33_03370</name>
    <name evidence="7" type="ORF">RV15_GL001449</name>
</gene>
<dbReference type="RefSeq" id="WP_071878473.1">
    <property type="nucleotide sequence ID" value="NZ_JXLC01000020.1"/>
</dbReference>
<sequence length="271" mass="30420">MQTDKIKIYLVSDSVGETAQKIISAVSAQYPSIDMSDIQRFPFITDEELLQPILRDALHDKAIVVTTLVNKKLVAMVKDFANRTSLQYVDYMSPLSDIIEGTFGVQPLQEPGAIHKLNEQYFSRVSAIEFAVRYDDGKDSKGFLEADYVLLGVSRTSKTPLSMYMANRNHKVANLPLIPEVSLPAELDQIDPKKIIGLTASIDSLMDIRKSRLHSLGLKEDSAYTNADRIQEELVYANSVFEKYNALVINVDKKSIEETSTIIEDLVQNKQ</sequence>
<dbReference type="EMBL" id="CP013614">
    <property type="protein sequence ID" value="ALS00444.1"/>
    <property type="molecule type" value="Genomic_DNA"/>
</dbReference>
<keyword evidence="8" id="KW-1185">Reference proteome</keyword>
<evidence type="ECO:0000256" key="5">
    <source>
        <dbReference type="HAMAP-Rule" id="MF_00921"/>
    </source>
</evidence>
<evidence type="ECO:0000256" key="2">
    <source>
        <dbReference type="ARBA" id="ARBA00022679"/>
    </source>
</evidence>
<comment type="catalytic activity">
    <reaction evidence="5">
        <text>N(tele)-phospho-L-histidyl/L-threonyl-[pyruvate, phosphate dikinase] + ADP = N(tele)-phospho-L-histidyl/O-phospho-L-threonyl-[pyruvate, phosphate dikinase] + AMP + H(+)</text>
        <dbReference type="Rhea" id="RHEA:43692"/>
        <dbReference type="Rhea" id="RHEA-COMP:10650"/>
        <dbReference type="Rhea" id="RHEA-COMP:10651"/>
        <dbReference type="ChEBI" id="CHEBI:15378"/>
        <dbReference type="ChEBI" id="CHEBI:30013"/>
        <dbReference type="ChEBI" id="CHEBI:61977"/>
        <dbReference type="ChEBI" id="CHEBI:83586"/>
        <dbReference type="ChEBI" id="CHEBI:456215"/>
        <dbReference type="ChEBI" id="CHEBI:456216"/>
        <dbReference type="EC" id="2.7.11.32"/>
    </reaction>
</comment>
<dbReference type="PANTHER" id="PTHR31756">
    <property type="entry name" value="PYRUVATE, PHOSPHATE DIKINASE REGULATORY PROTEIN 1, CHLOROPLASTIC"/>
    <property type="match status" value="1"/>
</dbReference>
<dbReference type="AlphaFoldDB" id="A0A0S3K820"/>
<dbReference type="GO" id="GO:0004674">
    <property type="term" value="F:protein serine/threonine kinase activity"/>
    <property type="evidence" value="ECO:0007669"/>
    <property type="project" value="UniProtKB-UniRule"/>
</dbReference>
<dbReference type="PANTHER" id="PTHR31756:SF3">
    <property type="entry name" value="PYRUVATE, PHOSPHATE DIKINASE REGULATORY PROTEIN 1, CHLOROPLASTIC"/>
    <property type="match status" value="1"/>
</dbReference>
<dbReference type="OrthoDB" id="9782201at2"/>
<reference evidence="7 9" key="1">
    <citation type="submission" date="2014-12" db="EMBL/GenBank/DDBJ databases">
        <title>Draft genome sequences of 29 type strains of Enterococci.</title>
        <authorList>
            <person name="Zhong Z."/>
            <person name="Sun Z."/>
            <person name="Liu W."/>
            <person name="Zhang W."/>
            <person name="Zhang H."/>
        </authorList>
    </citation>
    <scope>NUCLEOTIDE SEQUENCE [LARGE SCALE GENOMIC DNA]</scope>
    <source>
        <strain evidence="7 9">DSM 22801</strain>
    </source>
</reference>
<keyword evidence="2 5" id="KW-0808">Transferase</keyword>
<evidence type="ECO:0000313" key="7">
    <source>
        <dbReference type="EMBL" id="OJG90185.1"/>
    </source>
</evidence>
<dbReference type="EMBL" id="JXLC01000020">
    <property type="protein sequence ID" value="OJG90185.1"/>
    <property type="molecule type" value="Genomic_DNA"/>
</dbReference>
<proteinExistence type="inferred from homology"/>
<evidence type="ECO:0000256" key="1">
    <source>
        <dbReference type="ARBA" id="ARBA00022527"/>
    </source>
</evidence>
<keyword evidence="4 5" id="KW-0418">Kinase</keyword>
<dbReference type="Pfam" id="PF03618">
    <property type="entry name" value="Kinase-PPPase"/>
    <property type="match status" value="1"/>
</dbReference>